<keyword evidence="1" id="KW-1133">Transmembrane helix</keyword>
<protein>
    <submittedName>
        <fullName evidence="3">Putative solute:sodium symporter small subunit</fullName>
    </submittedName>
</protein>
<keyword evidence="1" id="KW-0472">Membrane</keyword>
<reference evidence="4" key="1">
    <citation type="submission" date="2016-10" db="EMBL/GenBank/DDBJ databases">
        <authorList>
            <person name="Varghese N."/>
            <person name="Submissions S."/>
        </authorList>
    </citation>
    <scope>NUCLEOTIDE SEQUENCE [LARGE SCALE GENOMIC DNA]</scope>
    <source>
        <strain evidence="4">SP</strain>
    </source>
</reference>
<dbReference type="EMBL" id="FNPI01000008">
    <property type="protein sequence ID" value="SDZ25859.1"/>
    <property type="molecule type" value="Genomic_DNA"/>
</dbReference>
<dbReference type="STRING" id="1503961.SAMN05421736_108136"/>
<evidence type="ECO:0000313" key="3">
    <source>
        <dbReference type="EMBL" id="SDZ25859.1"/>
    </source>
</evidence>
<keyword evidence="4" id="KW-1185">Reference proteome</keyword>
<accession>A0A1H3RLR5</accession>
<feature type="transmembrane region" description="Helical" evidence="1">
    <location>
        <begin position="50"/>
        <end position="74"/>
    </location>
</feature>
<organism evidence="3 4">
    <name type="scientific">Evansella caseinilytica</name>
    <dbReference type="NCBI Taxonomy" id="1503961"/>
    <lineage>
        <taxon>Bacteria</taxon>
        <taxon>Bacillati</taxon>
        <taxon>Bacillota</taxon>
        <taxon>Bacilli</taxon>
        <taxon>Bacillales</taxon>
        <taxon>Bacillaceae</taxon>
        <taxon>Evansella</taxon>
    </lineage>
</organism>
<dbReference type="AlphaFoldDB" id="A0A1H3RLR5"/>
<dbReference type="NCBIfam" id="TIGR03647">
    <property type="entry name" value="Na_symport_sm"/>
    <property type="match status" value="1"/>
</dbReference>
<dbReference type="Pfam" id="PF13937">
    <property type="entry name" value="DUF4212"/>
    <property type="match status" value="1"/>
</dbReference>
<evidence type="ECO:0000256" key="1">
    <source>
        <dbReference type="SAM" id="Phobius"/>
    </source>
</evidence>
<feature type="domain" description="Sodium symporter small subunit" evidence="2">
    <location>
        <begin position="10"/>
        <end position="85"/>
    </location>
</feature>
<proteinExistence type="predicted"/>
<feature type="transmembrane region" description="Helical" evidence="1">
    <location>
        <begin position="21"/>
        <end position="38"/>
    </location>
</feature>
<dbReference type="Proteomes" id="UP000198935">
    <property type="component" value="Unassembled WGS sequence"/>
</dbReference>
<gene>
    <name evidence="3" type="ORF">SAMN05421736_108136</name>
</gene>
<evidence type="ECO:0000313" key="4">
    <source>
        <dbReference type="Proteomes" id="UP000198935"/>
    </source>
</evidence>
<keyword evidence="1" id="KW-0812">Transmembrane</keyword>
<name>A0A1H3RLR5_9BACI</name>
<dbReference type="InterPro" id="IPR019886">
    <property type="entry name" value="Na_symporter_ssu"/>
</dbReference>
<dbReference type="OrthoDB" id="9797746at2"/>
<evidence type="ECO:0000259" key="2">
    <source>
        <dbReference type="Pfam" id="PF13937"/>
    </source>
</evidence>
<sequence length="100" mass="11410">MKKVDKETADRYFRERTRNMIIYLIVWFAVSYGVVLLAEPLSHITFNGFPFHYFMGAQGAVVTFIVLLFINAGVSDAVDKKFGIDESRNEMISTGKTIDH</sequence>